<evidence type="ECO:0000256" key="2">
    <source>
        <dbReference type="ARBA" id="ARBA00022692"/>
    </source>
</evidence>
<gene>
    <name evidence="8" type="ORF">ACHHYP_16177</name>
</gene>
<dbReference type="Pfam" id="PF08454">
    <property type="entry name" value="RIH_assoc"/>
    <property type="match status" value="1"/>
</dbReference>
<keyword evidence="3 5" id="KW-1133">Transmembrane helix</keyword>
<feature type="transmembrane region" description="Helical" evidence="5">
    <location>
        <begin position="748"/>
        <end position="768"/>
    </location>
</feature>
<dbReference type="STRING" id="1202772.A0A1V9Y9G5"/>
<dbReference type="GO" id="GO:0006816">
    <property type="term" value="P:calcium ion transport"/>
    <property type="evidence" value="ECO:0007669"/>
    <property type="project" value="InterPro"/>
</dbReference>
<dbReference type="PANTHER" id="PTHR13715:SF99">
    <property type="entry name" value="INOSITOL 1,4,5-TRISPHOSPHATE RECEPTOR-LIKE PROTEIN A"/>
    <property type="match status" value="1"/>
</dbReference>
<dbReference type="InterPro" id="IPR013662">
    <property type="entry name" value="RIH_assoc-dom"/>
</dbReference>
<dbReference type="PANTHER" id="PTHR13715">
    <property type="entry name" value="RYANODINE RECEPTOR AND IP3 RECEPTOR"/>
    <property type="match status" value="1"/>
</dbReference>
<evidence type="ECO:0000259" key="6">
    <source>
        <dbReference type="Pfam" id="PF00520"/>
    </source>
</evidence>
<evidence type="ECO:0000256" key="4">
    <source>
        <dbReference type="ARBA" id="ARBA00023136"/>
    </source>
</evidence>
<dbReference type="OrthoDB" id="64035at2759"/>
<feature type="transmembrane region" description="Helical" evidence="5">
    <location>
        <begin position="536"/>
        <end position="569"/>
    </location>
</feature>
<dbReference type="GO" id="GO:0016020">
    <property type="term" value="C:membrane"/>
    <property type="evidence" value="ECO:0007669"/>
    <property type="project" value="UniProtKB-SubCell"/>
</dbReference>
<dbReference type="Gene3D" id="1.10.287.70">
    <property type="match status" value="1"/>
</dbReference>
<dbReference type="Proteomes" id="UP000243579">
    <property type="component" value="Unassembled WGS sequence"/>
</dbReference>
<dbReference type="GO" id="GO:0005216">
    <property type="term" value="F:monoatomic ion channel activity"/>
    <property type="evidence" value="ECO:0007669"/>
    <property type="project" value="InterPro"/>
</dbReference>
<evidence type="ECO:0000256" key="3">
    <source>
        <dbReference type="ARBA" id="ARBA00022989"/>
    </source>
</evidence>
<dbReference type="InterPro" id="IPR015925">
    <property type="entry name" value="Ryanodine_IP3_receptor"/>
</dbReference>
<evidence type="ECO:0000313" key="9">
    <source>
        <dbReference type="Proteomes" id="UP000243579"/>
    </source>
</evidence>
<sequence>MASVELINRKDYTPIGGPPTGGLFHLPPPSELAEIVTRIRADIDHASAGIAELTRLLAAPRLEVEALGGTKPNKNWRVSYGQERNIKLTVYAKKAWEESHLDAVKAEVAELIVQLVAVPAHSAATLALLYEFVAGGFGFVQNALYFACGDDPSPLMAFLSQHIEARSPTILSVLQQLCENHHGQWQALMHSDTTSCLLRAVDHLVAIYDGDSRIFSVADLDTLCDILMFLSEACQGPCLSNQDELVASRAVAVCTDMVLPRRDDRFDDAVTPSMQIRLAYHATHVILAMLEGRADAGVQDQLVARFPPLKVMGRITANYRDVQDTLAARKHHFLSPLKLLEITNFSRTSSDAVVRATPAFKGAINLIRIVKYLLHRPPEASANSVWSAFAAKWAELQGNALVKEALAYFESHMMSVEVTRFGSIFTVHFLKPKVAKLFNPELQERLIDAMDIGTDQALDVLVSEAATDIVDQLNVMKYLSKNQFYKSMNRWAPGLRRTMLRLCFYINFVMLLTLPIKDFSTVSMPADVLPPADKPLAQYFISLLGFVLLLMSLVLWVHYSFSALCFNYSKQQVSSVNKLSVASGAAIRTSFFSAFAAPFYYLQLFIAMFVVVFYLKLESGVIKSCVAAGAAWIIYALLVALREVSGLTRFTINSDATTVTSTYTSMITFAYNVLIDTSFTPSVMVMGTYALCFLLGFGLSIPGLAFVISTGPWGLLFFGFPLLDILATNESLRFIVQAMRSNFGKLGATAIFGAVVIYIFSLIGFYFLQLEMTTDAGSQCATLLQCYASYIRFGLLDGGGIGDYMSSTLDHTLDYSDPMHYFQRLVYDMAFYVIIITLFLNMIQGIIIDAFTSVREASEQKAAMRRDRCLVCNRARNVIELAGMEKGLLNNFARHTEREHNLFHYFFYIQYVLGKDDKERNGIESYVHEKLKTSDMSWIPRV</sequence>
<feature type="domain" description="RyR/IP3R Homology associated" evidence="7">
    <location>
        <begin position="169"/>
        <end position="257"/>
    </location>
</feature>
<dbReference type="EMBL" id="JNBR01002482">
    <property type="protein sequence ID" value="OQR82356.1"/>
    <property type="molecule type" value="Genomic_DNA"/>
</dbReference>
<name>A0A1V9Y9G5_ACHHY</name>
<dbReference type="InterPro" id="IPR005821">
    <property type="entry name" value="Ion_trans_dom"/>
</dbReference>
<keyword evidence="8" id="KW-0675">Receptor</keyword>
<keyword evidence="9" id="KW-1185">Reference proteome</keyword>
<feature type="transmembrane region" description="Helical" evidence="5">
    <location>
        <begin position="829"/>
        <end position="851"/>
    </location>
</feature>
<proteinExistence type="predicted"/>
<protein>
    <submittedName>
        <fullName evidence="8">Type I inositol triphosphate receptor</fullName>
    </submittedName>
</protein>
<dbReference type="AlphaFoldDB" id="A0A1V9Y9G5"/>
<feature type="transmembrane region" description="Helical" evidence="5">
    <location>
        <begin position="688"/>
        <end position="709"/>
    </location>
</feature>
<comment type="subcellular location">
    <subcellularLocation>
        <location evidence="1">Membrane</location>
        <topology evidence="1">Multi-pass membrane protein</topology>
    </subcellularLocation>
</comment>
<evidence type="ECO:0000256" key="1">
    <source>
        <dbReference type="ARBA" id="ARBA00004141"/>
    </source>
</evidence>
<organism evidence="8 9">
    <name type="scientific">Achlya hypogyna</name>
    <name type="common">Oomycete</name>
    <name type="synonym">Protoachlya hypogyna</name>
    <dbReference type="NCBI Taxonomy" id="1202772"/>
    <lineage>
        <taxon>Eukaryota</taxon>
        <taxon>Sar</taxon>
        <taxon>Stramenopiles</taxon>
        <taxon>Oomycota</taxon>
        <taxon>Saprolegniomycetes</taxon>
        <taxon>Saprolegniales</taxon>
        <taxon>Achlyaceae</taxon>
        <taxon>Achlya</taxon>
    </lineage>
</organism>
<keyword evidence="4 5" id="KW-0472">Membrane</keyword>
<keyword evidence="2 5" id="KW-0812">Transmembrane</keyword>
<feature type="transmembrane region" description="Helical" evidence="5">
    <location>
        <begin position="590"/>
        <end position="615"/>
    </location>
</feature>
<reference evidence="8 9" key="1">
    <citation type="journal article" date="2014" name="Genome Biol. Evol.">
        <title>The secreted proteins of Achlya hypogyna and Thraustotheca clavata identify the ancestral oomycete secretome and reveal gene acquisitions by horizontal gene transfer.</title>
        <authorList>
            <person name="Misner I."/>
            <person name="Blouin N."/>
            <person name="Leonard G."/>
            <person name="Richards T.A."/>
            <person name="Lane C.E."/>
        </authorList>
    </citation>
    <scope>NUCLEOTIDE SEQUENCE [LARGE SCALE GENOMIC DNA]</scope>
    <source>
        <strain evidence="8 9">ATCC 48635</strain>
    </source>
</reference>
<accession>A0A1V9Y9G5</accession>
<evidence type="ECO:0000256" key="5">
    <source>
        <dbReference type="SAM" id="Phobius"/>
    </source>
</evidence>
<feature type="transmembrane region" description="Helical" evidence="5">
    <location>
        <begin position="498"/>
        <end position="516"/>
    </location>
</feature>
<feature type="domain" description="Ion transport" evidence="6">
    <location>
        <begin position="717"/>
        <end position="858"/>
    </location>
</feature>
<evidence type="ECO:0000259" key="7">
    <source>
        <dbReference type="Pfam" id="PF08454"/>
    </source>
</evidence>
<evidence type="ECO:0000313" key="8">
    <source>
        <dbReference type="EMBL" id="OQR82356.1"/>
    </source>
</evidence>
<comment type="caution">
    <text evidence="8">The sequence shown here is derived from an EMBL/GenBank/DDBJ whole genome shotgun (WGS) entry which is preliminary data.</text>
</comment>
<dbReference type="Pfam" id="PF00520">
    <property type="entry name" value="Ion_trans"/>
    <property type="match status" value="1"/>
</dbReference>
<feature type="transmembrane region" description="Helical" evidence="5">
    <location>
        <begin position="621"/>
        <end position="641"/>
    </location>
</feature>